<keyword evidence="8" id="KW-1185">Reference proteome</keyword>
<organism evidence="7 8">
    <name type="scientific">Faecalibaculum rodentium</name>
    <dbReference type="NCBI Taxonomy" id="1702221"/>
    <lineage>
        <taxon>Bacteria</taxon>
        <taxon>Bacillati</taxon>
        <taxon>Bacillota</taxon>
        <taxon>Erysipelotrichia</taxon>
        <taxon>Erysipelotrichales</taxon>
        <taxon>Erysipelotrichaceae</taxon>
        <taxon>Faecalibaculum</taxon>
    </lineage>
</organism>
<evidence type="ECO:0000313" key="7">
    <source>
        <dbReference type="EMBL" id="AMK54473.1"/>
    </source>
</evidence>
<dbReference type="OrthoDB" id="9793828at2"/>
<evidence type="ECO:0000256" key="3">
    <source>
        <dbReference type="ARBA" id="ARBA00022692"/>
    </source>
</evidence>
<dbReference type="GeneID" id="78478060"/>
<dbReference type="KEGG" id="fro:AALO17_13390"/>
<keyword evidence="5 6" id="KW-0472">Membrane</keyword>
<evidence type="ECO:0000256" key="5">
    <source>
        <dbReference type="ARBA" id="ARBA00023136"/>
    </source>
</evidence>
<dbReference type="STRING" id="1702221.AALO17_13390"/>
<keyword evidence="3 6" id="KW-0812">Transmembrane</keyword>
<evidence type="ECO:0000313" key="8">
    <source>
        <dbReference type="Proteomes" id="UP000069771"/>
    </source>
</evidence>
<gene>
    <name evidence="7" type="ORF">AALO17_13390</name>
</gene>
<evidence type="ECO:0000256" key="2">
    <source>
        <dbReference type="ARBA" id="ARBA00010350"/>
    </source>
</evidence>
<comment type="subcellular location">
    <subcellularLocation>
        <location evidence="1">Membrane</location>
        <topology evidence="1">Multi-pass membrane protein</topology>
    </subcellularLocation>
</comment>
<sequence>MNLYSVYSPDRIRKAVLNSFGWMAGGLVITGAVSAVLYSSGTFLNMLYNVPMLSLILALAQIVLTISITAGIYRMKESTMKVLYVIYAATMGVSLTSLAYVYDLGTIALAFVVSAVYFLCLVAIGYTTKMDLTRIGTICIGGLIALVITQLLLILFHVPMMVRLMSIVGLLIFTGLTAWDIQRLPVMLEQAEGTMMEGKLSIFMALELYLDFINIFLYILRLLGSRSSNN</sequence>
<dbReference type="CDD" id="cd10432">
    <property type="entry name" value="BI-1-like_bacterial"/>
    <property type="match status" value="1"/>
</dbReference>
<evidence type="ECO:0000256" key="4">
    <source>
        <dbReference type="ARBA" id="ARBA00022989"/>
    </source>
</evidence>
<evidence type="ECO:0000256" key="1">
    <source>
        <dbReference type="ARBA" id="ARBA00004141"/>
    </source>
</evidence>
<dbReference type="PANTHER" id="PTHR23291">
    <property type="entry name" value="BAX INHIBITOR-RELATED"/>
    <property type="match status" value="1"/>
</dbReference>
<dbReference type="AlphaFoldDB" id="A0A140DUZ6"/>
<comment type="similarity">
    <text evidence="2 6">Belongs to the BI1 family.</text>
</comment>
<dbReference type="GO" id="GO:0005886">
    <property type="term" value="C:plasma membrane"/>
    <property type="evidence" value="ECO:0007669"/>
    <property type="project" value="TreeGrafter"/>
</dbReference>
<dbReference type="Proteomes" id="UP000069771">
    <property type="component" value="Chromosome"/>
</dbReference>
<feature type="transmembrane region" description="Helical" evidence="6">
    <location>
        <begin position="162"/>
        <end position="179"/>
    </location>
</feature>
<feature type="transmembrane region" description="Helical" evidence="6">
    <location>
        <begin position="200"/>
        <end position="220"/>
    </location>
</feature>
<dbReference type="PATRIC" id="fig|1702221.3.peg.1292"/>
<dbReference type="RefSeq" id="WP_082743274.1">
    <property type="nucleotide sequence ID" value="NZ_CAMTBT010000046.1"/>
</dbReference>
<feature type="transmembrane region" description="Helical" evidence="6">
    <location>
        <begin position="82"/>
        <end position="101"/>
    </location>
</feature>
<dbReference type="EMBL" id="CP011391">
    <property type="protein sequence ID" value="AMK54473.1"/>
    <property type="molecule type" value="Genomic_DNA"/>
</dbReference>
<protein>
    <submittedName>
        <fullName evidence="7">Membrane protein</fullName>
    </submittedName>
</protein>
<reference evidence="7 8" key="1">
    <citation type="journal article" date="2016" name="Gut Pathog.">
        <title>Whole genome sequencing of "Faecalibaculum rodentium" ALO17, isolated from C57BL/6J laboratory mouse feces.</title>
        <authorList>
            <person name="Lim S."/>
            <person name="Chang D.H."/>
            <person name="Ahn S."/>
            <person name="Kim B.C."/>
        </authorList>
    </citation>
    <scope>NUCLEOTIDE SEQUENCE [LARGE SCALE GENOMIC DNA]</scope>
    <source>
        <strain evidence="7 8">Alo17</strain>
    </source>
</reference>
<dbReference type="InterPro" id="IPR006214">
    <property type="entry name" value="Bax_inhibitor_1-related"/>
</dbReference>
<feature type="transmembrane region" description="Helical" evidence="6">
    <location>
        <begin position="107"/>
        <end position="128"/>
    </location>
</feature>
<proteinExistence type="inferred from homology"/>
<dbReference type="Pfam" id="PF01027">
    <property type="entry name" value="Bax1-I"/>
    <property type="match status" value="1"/>
</dbReference>
<feature type="transmembrane region" description="Helical" evidence="6">
    <location>
        <begin position="52"/>
        <end position="73"/>
    </location>
</feature>
<feature type="transmembrane region" description="Helical" evidence="6">
    <location>
        <begin position="20"/>
        <end position="40"/>
    </location>
</feature>
<feature type="transmembrane region" description="Helical" evidence="6">
    <location>
        <begin position="135"/>
        <end position="156"/>
    </location>
</feature>
<keyword evidence="4 6" id="KW-1133">Transmembrane helix</keyword>
<dbReference type="PANTHER" id="PTHR23291:SF50">
    <property type="entry name" value="PROTEIN LIFEGUARD 4"/>
    <property type="match status" value="1"/>
</dbReference>
<name>A0A140DUZ6_9FIRM</name>
<evidence type="ECO:0000256" key="6">
    <source>
        <dbReference type="RuleBase" id="RU004379"/>
    </source>
</evidence>
<accession>A0A140DUZ6</accession>